<comment type="subunit">
    <text evidence="4">Homodimer.</text>
</comment>
<dbReference type="InterPro" id="IPR004839">
    <property type="entry name" value="Aminotransferase_I/II_large"/>
</dbReference>
<evidence type="ECO:0000256" key="8">
    <source>
        <dbReference type="ARBA" id="ARBA00022679"/>
    </source>
</evidence>
<accession>A0A1X2HYI7</accession>
<dbReference type="NCBIfam" id="TIGR01265">
    <property type="entry name" value="tyr_nico_aTase"/>
    <property type="match status" value="1"/>
</dbReference>
<evidence type="ECO:0000256" key="15">
    <source>
        <dbReference type="PIRSR" id="PIRSR000517-1"/>
    </source>
</evidence>
<dbReference type="FunFam" id="3.90.1150.10:FF:000040">
    <property type="entry name" value="Tyrosine aminotransferase"/>
    <property type="match status" value="1"/>
</dbReference>
<dbReference type="PROSITE" id="PS00105">
    <property type="entry name" value="AA_TRANSFER_CLASS_1"/>
    <property type="match status" value="1"/>
</dbReference>
<comment type="cofactor">
    <cofactor evidence="1 14 15">
        <name>pyridoxal 5'-phosphate</name>
        <dbReference type="ChEBI" id="CHEBI:597326"/>
    </cofactor>
</comment>
<dbReference type="EC" id="2.6.1.5" evidence="5"/>
<keyword evidence="8 17" id="KW-0808">Transferase</keyword>
<dbReference type="NCBIfam" id="TIGR01264">
    <property type="entry name" value="tyr_amTase_E"/>
    <property type="match status" value="1"/>
</dbReference>
<evidence type="ECO:0000256" key="1">
    <source>
        <dbReference type="ARBA" id="ARBA00001933"/>
    </source>
</evidence>
<evidence type="ECO:0000313" key="17">
    <source>
        <dbReference type="EMBL" id="ORZ05364.1"/>
    </source>
</evidence>
<dbReference type="Proteomes" id="UP000193560">
    <property type="component" value="Unassembled WGS sequence"/>
</dbReference>
<dbReference type="PIRSF" id="PIRSF000517">
    <property type="entry name" value="Tyr_transaminase"/>
    <property type="match status" value="1"/>
</dbReference>
<dbReference type="InterPro" id="IPR005957">
    <property type="entry name" value="Tyrosine_aminoTrfase"/>
</dbReference>
<protein>
    <recommendedName>
        <fullName evidence="6">Tyrosine aminotransferase</fullName>
        <ecNumber evidence="5">2.6.1.5</ecNumber>
    </recommendedName>
    <alternativeName>
        <fullName evidence="12">L-tyrosine:2-oxoglutarate aminotransferase</fullName>
    </alternativeName>
</protein>
<evidence type="ECO:0000256" key="6">
    <source>
        <dbReference type="ARBA" id="ARBA00015959"/>
    </source>
</evidence>
<dbReference type="InterPro" id="IPR015421">
    <property type="entry name" value="PyrdxlP-dep_Trfase_major"/>
</dbReference>
<evidence type="ECO:0000259" key="16">
    <source>
        <dbReference type="Pfam" id="PF00155"/>
    </source>
</evidence>
<feature type="domain" description="Aminotransferase class I/classII large" evidence="16">
    <location>
        <begin position="41"/>
        <end position="400"/>
    </location>
</feature>
<feature type="modified residue" description="N6-(pyridoxal phosphate)lysine" evidence="15">
    <location>
        <position position="248"/>
    </location>
</feature>
<dbReference type="InterPro" id="IPR015424">
    <property type="entry name" value="PyrdxlP-dep_Trfase"/>
</dbReference>
<comment type="catalytic activity">
    <reaction evidence="13">
        <text>L-tyrosine + 2-oxoglutarate = 3-(4-hydroxyphenyl)pyruvate + L-glutamate</text>
        <dbReference type="Rhea" id="RHEA:15093"/>
        <dbReference type="ChEBI" id="CHEBI:16810"/>
        <dbReference type="ChEBI" id="CHEBI:29985"/>
        <dbReference type="ChEBI" id="CHEBI:36242"/>
        <dbReference type="ChEBI" id="CHEBI:58315"/>
        <dbReference type="EC" id="2.6.1.5"/>
    </reaction>
</comment>
<gene>
    <name evidence="17" type="ORF">BCR42DRAFT_496649</name>
</gene>
<dbReference type="UniPathway" id="UPA00139">
    <property type="reaction ID" value="UER00338"/>
</dbReference>
<dbReference type="PANTHER" id="PTHR45744:SF2">
    <property type="entry name" value="TYROSINE AMINOTRANSFERASE"/>
    <property type="match status" value="1"/>
</dbReference>
<proteinExistence type="inferred from homology"/>
<dbReference type="FunFam" id="3.40.640.10:FF:000048">
    <property type="entry name" value="tyrosine aminotransferase"/>
    <property type="match status" value="1"/>
</dbReference>
<evidence type="ECO:0000256" key="14">
    <source>
        <dbReference type="PIRNR" id="PIRNR000517"/>
    </source>
</evidence>
<comment type="similarity">
    <text evidence="3 14">Belongs to the class-I pyridoxal-phosphate-dependent aminotransferase family.</text>
</comment>
<evidence type="ECO:0000256" key="12">
    <source>
        <dbReference type="ARBA" id="ARBA00031696"/>
    </source>
</evidence>
<reference evidence="17 18" key="1">
    <citation type="submission" date="2016-07" db="EMBL/GenBank/DDBJ databases">
        <title>Pervasive Adenine N6-methylation of Active Genes in Fungi.</title>
        <authorList>
            <consortium name="DOE Joint Genome Institute"/>
            <person name="Mondo S.J."/>
            <person name="Dannebaum R.O."/>
            <person name="Kuo R.C."/>
            <person name="Labutti K."/>
            <person name="Haridas S."/>
            <person name="Kuo A."/>
            <person name="Salamov A."/>
            <person name="Ahrendt S.R."/>
            <person name="Lipzen A."/>
            <person name="Sullivan W."/>
            <person name="Andreopoulos W.B."/>
            <person name="Clum A."/>
            <person name="Lindquist E."/>
            <person name="Daum C."/>
            <person name="Ramamoorthy G.K."/>
            <person name="Gryganskyi A."/>
            <person name="Culley D."/>
            <person name="Magnuson J.K."/>
            <person name="James T.Y."/>
            <person name="O'Malley M.A."/>
            <person name="Stajich J.E."/>
            <person name="Spatafora J.W."/>
            <person name="Visel A."/>
            <person name="Grigoriev I.V."/>
        </authorList>
    </citation>
    <scope>NUCLEOTIDE SEQUENCE [LARGE SCALE GENOMIC DNA]</scope>
    <source>
        <strain evidence="17 18">NRRL 1336</strain>
    </source>
</reference>
<evidence type="ECO:0000256" key="13">
    <source>
        <dbReference type="ARBA" id="ARBA00047798"/>
    </source>
</evidence>
<evidence type="ECO:0000256" key="3">
    <source>
        <dbReference type="ARBA" id="ARBA00007441"/>
    </source>
</evidence>
<dbReference type="AlphaFoldDB" id="A0A1X2HYI7"/>
<name>A0A1X2HYI7_9FUNG</name>
<dbReference type="GO" id="GO:0006572">
    <property type="term" value="P:L-tyrosine catabolic process"/>
    <property type="evidence" value="ECO:0007669"/>
    <property type="project" value="UniProtKB-KW"/>
</dbReference>
<evidence type="ECO:0000256" key="11">
    <source>
        <dbReference type="ARBA" id="ARBA00023232"/>
    </source>
</evidence>
<dbReference type="PANTHER" id="PTHR45744">
    <property type="entry name" value="TYROSINE AMINOTRANSFERASE"/>
    <property type="match status" value="1"/>
</dbReference>
<evidence type="ECO:0000256" key="10">
    <source>
        <dbReference type="ARBA" id="ARBA00022898"/>
    </source>
</evidence>
<evidence type="ECO:0000256" key="9">
    <source>
        <dbReference type="ARBA" id="ARBA00022878"/>
    </source>
</evidence>
<dbReference type="GO" id="GO:0030170">
    <property type="term" value="F:pyridoxal phosphate binding"/>
    <property type="evidence" value="ECO:0007669"/>
    <property type="project" value="InterPro"/>
</dbReference>
<dbReference type="InterPro" id="IPR005958">
    <property type="entry name" value="TyrNic_aminoTrfase"/>
</dbReference>
<dbReference type="GO" id="GO:0006559">
    <property type="term" value="P:L-phenylalanine catabolic process"/>
    <property type="evidence" value="ECO:0007669"/>
    <property type="project" value="UniProtKB-UniPathway"/>
</dbReference>
<dbReference type="CDD" id="cd00609">
    <property type="entry name" value="AAT_like"/>
    <property type="match status" value="1"/>
</dbReference>
<dbReference type="Pfam" id="PF00155">
    <property type="entry name" value="Aminotran_1_2"/>
    <property type="match status" value="1"/>
</dbReference>
<sequence length="410" mass="45364">MSSQQRTSWNVQSSTMAQSAHNPIRQIVDKLKLDPQATKSFISLSVGDPTIFGNFNIDSSANDAVIRQLQTFKHNGYPPAHGTVDARNAVATMVTCPEAPVTADDVLLTNGCSGALDICFNVLGNPGNNILLPRPGFSLYGSLATIRGMESKYYDLLPEENWQIDLKHMESLIDEKTCAILVNNPSNPCGSVYSKEHLQAILAVAAKHHVPIIADEIYCDLVFKGNTFYSMASLTTEVPILSVGGLAKKWLVPGWRVGWIVVHDRHHILDAVREGLLNLSQVVLGPNSVIQAALQDILHHTPETFYQETIEQLEKNTKLSMDAVSKIPGLKPVQPQGAMYMMVGIELEKFKDIGSDVEFSQKLLAEESVLCLPGECFTYPNFIRIVITPTVDRLEEAYKRMAEFCDRHTK</sequence>
<keyword evidence="10 14" id="KW-0663">Pyridoxal phosphate</keyword>
<evidence type="ECO:0000313" key="18">
    <source>
        <dbReference type="Proteomes" id="UP000193560"/>
    </source>
</evidence>
<organism evidence="17 18">
    <name type="scientific">Absidia repens</name>
    <dbReference type="NCBI Taxonomy" id="90262"/>
    <lineage>
        <taxon>Eukaryota</taxon>
        <taxon>Fungi</taxon>
        <taxon>Fungi incertae sedis</taxon>
        <taxon>Mucoromycota</taxon>
        <taxon>Mucoromycotina</taxon>
        <taxon>Mucoromycetes</taxon>
        <taxon>Mucorales</taxon>
        <taxon>Cunninghamellaceae</taxon>
        <taxon>Absidia</taxon>
    </lineage>
</organism>
<dbReference type="OrthoDB" id="7042322at2759"/>
<comment type="caution">
    <text evidence="17">The sequence shown here is derived from an EMBL/GenBank/DDBJ whole genome shotgun (WGS) entry which is preliminary data.</text>
</comment>
<comment type="pathway">
    <text evidence="2">Amino-acid degradation; L-phenylalanine degradation; acetoacetate and fumarate from L-phenylalanine: step 2/6.</text>
</comment>
<keyword evidence="9" id="KW-0828">Tyrosine catabolism</keyword>
<dbReference type="SUPFAM" id="SSF53383">
    <property type="entry name" value="PLP-dependent transferases"/>
    <property type="match status" value="1"/>
</dbReference>
<dbReference type="Gene3D" id="3.90.1150.10">
    <property type="entry name" value="Aspartate Aminotransferase, domain 1"/>
    <property type="match status" value="1"/>
</dbReference>
<keyword evidence="18" id="KW-1185">Reference proteome</keyword>
<dbReference type="GO" id="GO:0004838">
    <property type="term" value="F:L-tyrosine-2-oxoglutarate transaminase activity"/>
    <property type="evidence" value="ECO:0007669"/>
    <property type="project" value="InterPro"/>
</dbReference>
<dbReference type="InterPro" id="IPR004838">
    <property type="entry name" value="NHTrfase_class1_PyrdxlP-BS"/>
</dbReference>
<keyword evidence="7 17" id="KW-0032">Aminotransferase</keyword>
<dbReference type="EMBL" id="MCGE01000044">
    <property type="protein sequence ID" value="ORZ05364.1"/>
    <property type="molecule type" value="Genomic_DNA"/>
</dbReference>
<evidence type="ECO:0000256" key="5">
    <source>
        <dbReference type="ARBA" id="ARBA00012749"/>
    </source>
</evidence>
<keyword evidence="11" id="KW-0585">Phenylalanine catabolism</keyword>
<evidence type="ECO:0000256" key="7">
    <source>
        <dbReference type="ARBA" id="ARBA00022576"/>
    </source>
</evidence>
<evidence type="ECO:0000256" key="2">
    <source>
        <dbReference type="ARBA" id="ARBA00005203"/>
    </source>
</evidence>
<dbReference type="InterPro" id="IPR015422">
    <property type="entry name" value="PyrdxlP-dep_Trfase_small"/>
</dbReference>
<dbReference type="Gene3D" id="3.40.640.10">
    <property type="entry name" value="Type I PLP-dependent aspartate aminotransferase-like (Major domain)"/>
    <property type="match status" value="1"/>
</dbReference>
<dbReference type="STRING" id="90262.A0A1X2HYI7"/>
<evidence type="ECO:0000256" key="4">
    <source>
        <dbReference type="ARBA" id="ARBA00011738"/>
    </source>
</evidence>